<dbReference type="AlphaFoldDB" id="A0A6J8AZT6"/>
<proteinExistence type="predicted"/>
<feature type="domain" description="Novel STAND NTPase 3" evidence="2">
    <location>
        <begin position="524"/>
        <end position="688"/>
    </location>
</feature>
<dbReference type="PANTHER" id="PTHR47331">
    <property type="entry name" value="PHD-TYPE DOMAIN-CONTAINING PROTEIN"/>
    <property type="match status" value="1"/>
</dbReference>
<keyword evidence="4" id="KW-1185">Reference proteome</keyword>
<dbReference type="Pfam" id="PF20720">
    <property type="entry name" value="nSTAND3"/>
    <property type="match status" value="1"/>
</dbReference>
<accession>A0A6J8AZT6</accession>
<dbReference type="InterPro" id="IPR049050">
    <property type="entry name" value="nSTAND3"/>
</dbReference>
<evidence type="ECO:0000313" key="3">
    <source>
        <dbReference type="EMBL" id="CAC5376601.1"/>
    </source>
</evidence>
<dbReference type="EMBL" id="CACVKT020002227">
    <property type="protein sequence ID" value="CAC5376601.1"/>
    <property type="molecule type" value="Genomic_DNA"/>
</dbReference>
<evidence type="ECO:0000313" key="4">
    <source>
        <dbReference type="Proteomes" id="UP000507470"/>
    </source>
</evidence>
<organism evidence="3 4">
    <name type="scientific">Mytilus coruscus</name>
    <name type="common">Sea mussel</name>
    <dbReference type="NCBI Taxonomy" id="42192"/>
    <lineage>
        <taxon>Eukaryota</taxon>
        <taxon>Metazoa</taxon>
        <taxon>Spiralia</taxon>
        <taxon>Lophotrochozoa</taxon>
        <taxon>Mollusca</taxon>
        <taxon>Bivalvia</taxon>
        <taxon>Autobranchia</taxon>
        <taxon>Pteriomorphia</taxon>
        <taxon>Mytilida</taxon>
        <taxon>Mytiloidea</taxon>
        <taxon>Mytilidae</taxon>
        <taxon>Mytilinae</taxon>
        <taxon>Mytilus</taxon>
    </lineage>
</organism>
<protein>
    <recommendedName>
        <fullName evidence="2">Novel STAND NTPase 3 domain-containing protein</fullName>
    </recommendedName>
</protein>
<reference evidence="3 4" key="1">
    <citation type="submission" date="2020-06" db="EMBL/GenBank/DDBJ databases">
        <authorList>
            <person name="Li R."/>
            <person name="Bekaert M."/>
        </authorList>
    </citation>
    <scope>NUCLEOTIDE SEQUENCE [LARGE SCALE GENOMIC DNA]</scope>
    <source>
        <strain evidence="4">wild</strain>
    </source>
</reference>
<dbReference type="SUPFAM" id="SSF52540">
    <property type="entry name" value="P-loop containing nucleoside triphosphate hydrolases"/>
    <property type="match status" value="1"/>
</dbReference>
<keyword evidence="1" id="KW-1133">Transmembrane helix</keyword>
<dbReference type="InterPro" id="IPR027417">
    <property type="entry name" value="P-loop_NTPase"/>
</dbReference>
<keyword evidence="1" id="KW-0812">Transmembrane</keyword>
<keyword evidence="1" id="KW-0472">Membrane</keyword>
<dbReference type="Proteomes" id="UP000507470">
    <property type="component" value="Unassembled WGS sequence"/>
</dbReference>
<gene>
    <name evidence="3" type="ORF">MCOR_13183</name>
</gene>
<name>A0A6J8AZT6_MYTCO</name>
<evidence type="ECO:0000259" key="2">
    <source>
        <dbReference type="Pfam" id="PF20720"/>
    </source>
</evidence>
<feature type="transmembrane region" description="Helical" evidence="1">
    <location>
        <begin position="442"/>
        <end position="464"/>
    </location>
</feature>
<evidence type="ECO:0000256" key="1">
    <source>
        <dbReference type="SAM" id="Phobius"/>
    </source>
</evidence>
<sequence>MALEDKHDKVSKYVETLASYSVQQGTNAVGFSDNQPYISVTAPFAPQYNNLPPVSSEILSMMQPISATMLSQPISATVSSQPIYTTVSSQPSHFQSNVANYQQPQTMSFLPPNNPYINVIYSNSNTSSYTKRSSNPVLTRKVEVSAQSDTRIRDSNNRCPIHKAGHTLSDGRGFQKRPFQDRWVVIGEVCLGKVHAPSVINVRKTHVLNDGRHTTFPLCDLNIKVDDVEDLIFVRTPADNKLGLSVQDRQFLELMQRHFRKDENGLWSAPLPFIQPKPQMPNNRYQAWKRAQILESASFLVGDLVRSLSLLRHIAKTLSSATTSLCKGWHICAEKDTPDFIKGTETLIIRQVQKEFFEHEIDSLNTDQHVPKNIAILKLDPILDEHDYECVETDHLVGGFTCPFIMKKRYPDNLLKTGRPIGKDVTFAISETIHIMEKDNTVVLLAVLITIGMAITLIVCVGIADYCSKFFNMNQIIEEQVKNRVEEFKNEYMQYATNEETIPPRIKDIHDQHIKDWRRDEEKFIETEATRQVEKRLRDDNCVLVVGRSGNGKSSILRHLALKVCDENKYQIIPTVIDPSDIHHFYNQKKSQLFVIDDLWGKEKNINAQSVNVWSNKIDDILRLLKTASVFKDKHKSAINVKLLFAVGIDIYNDSIFNGLDSLRSYVCDISNWPLNDQEKLAMIRNYISSKSESKLTQKLKSDKAYFPLLCKIAEGKTAGQIMRLFSNLNDFIKQDILALKETNHLHFCIITLCALLNNSFKEKILNDDYNSSNEREAFENICIEFNLGTQQESAKSKIKEQLENLEGTYVTKTEDYYQIIHTKVYRIAVLVCGQTFVHNFTTYIQSSFIAERFCFESVREDGNKNFIIIEGEDAEKDISTD</sequence>
<dbReference type="PANTHER" id="PTHR47331:SF7">
    <property type="match status" value="1"/>
</dbReference>